<organism evidence="2 3">
    <name type="scientific">Dyella jejuensis</name>
    <dbReference type="NCBI Taxonomy" id="1432009"/>
    <lineage>
        <taxon>Bacteria</taxon>
        <taxon>Pseudomonadati</taxon>
        <taxon>Pseudomonadota</taxon>
        <taxon>Gammaproteobacteria</taxon>
        <taxon>Lysobacterales</taxon>
        <taxon>Rhodanobacteraceae</taxon>
        <taxon>Dyella</taxon>
    </lineage>
</organism>
<dbReference type="Pfam" id="PF11154">
    <property type="entry name" value="DUF2934"/>
    <property type="match status" value="1"/>
</dbReference>
<proteinExistence type="predicted"/>
<comment type="caution">
    <text evidence="2">The sequence shown here is derived from an EMBL/GenBank/DDBJ whole genome shotgun (WGS) entry which is preliminary data.</text>
</comment>
<feature type="compositionally biased region" description="Low complexity" evidence="1">
    <location>
        <begin position="51"/>
        <end position="65"/>
    </location>
</feature>
<evidence type="ECO:0000313" key="3">
    <source>
        <dbReference type="Proteomes" id="UP001620461"/>
    </source>
</evidence>
<dbReference type="RefSeq" id="WP_404547154.1">
    <property type="nucleotide sequence ID" value="NZ_JADIKJ010000010.1"/>
</dbReference>
<dbReference type="Proteomes" id="UP001620461">
    <property type="component" value="Unassembled WGS sequence"/>
</dbReference>
<accession>A0ABW8JLD9</accession>
<evidence type="ECO:0000256" key="1">
    <source>
        <dbReference type="SAM" id="MobiDB-lite"/>
    </source>
</evidence>
<gene>
    <name evidence="2" type="ORF">ISP15_09990</name>
</gene>
<keyword evidence="3" id="KW-1185">Reference proteome</keyword>
<dbReference type="EMBL" id="JADIKJ010000010">
    <property type="protein sequence ID" value="MFK2900667.1"/>
    <property type="molecule type" value="Genomic_DNA"/>
</dbReference>
<evidence type="ECO:0000313" key="2">
    <source>
        <dbReference type="EMBL" id="MFK2900667.1"/>
    </source>
</evidence>
<reference evidence="2 3" key="1">
    <citation type="submission" date="2020-10" db="EMBL/GenBank/DDBJ databases">
        <title>Phylogeny of dyella-like bacteria.</title>
        <authorList>
            <person name="Fu J."/>
        </authorList>
    </citation>
    <scope>NUCLEOTIDE SEQUENCE [LARGE SCALE GENOMIC DNA]</scope>
    <source>
        <strain evidence="2 3">JP1</strain>
    </source>
</reference>
<protein>
    <submittedName>
        <fullName evidence="2">DUF2934 domain-containing protein</fullName>
    </submittedName>
</protein>
<dbReference type="InterPro" id="IPR021327">
    <property type="entry name" value="DUF2934"/>
</dbReference>
<name>A0ABW8JLD9_9GAMM</name>
<feature type="region of interest" description="Disordered" evidence="1">
    <location>
        <begin position="45"/>
        <end position="65"/>
    </location>
</feature>
<sequence>MNATPTPAERQARISEIAHSIWESEGRPSDQALRHWQMAEKLVQAEERHAAQSSSGQSEQSAGSR</sequence>